<dbReference type="PANTHER" id="PTHR33295:SF8">
    <property type="entry name" value="AAA+ ATPASE DOMAIN-CONTAINING PROTEIN"/>
    <property type="match status" value="1"/>
</dbReference>
<dbReference type="EMBL" id="LKCM01000122">
    <property type="protein sequence ID" value="KPQ43875.1"/>
    <property type="molecule type" value="Genomic_DNA"/>
</dbReference>
<dbReference type="PANTHER" id="PTHR33295">
    <property type="entry name" value="ATPASE"/>
    <property type="match status" value="1"/>
</dbReference>
<gene>
    <name evidence="2" type="ORF">MPEBLZ_01556</name>
</gene>
<reference evidence="2 3" key="1">
    <citation type="submission" date="2015-09" db="EMBL/GenBank/DDBJ databases">
        <title>A metagenomics-based metabolic model of nitrate-dependent anaerobic oxidation of methane by Methanoperedens-like archaea.</title>
        <authorList>
            <person name="Arshad A."/>
            <person name="Speth D.R."/>
            <person name="De Graaf R.M."/>
            <person name="Op Den Camp H.J."/>
            <person name="Jetten M.S."/>
            <person name="Welte C.U."/>
        </authorList>
    </citation>
    <scope>NUCLEOTIDE SEQUENCE [LARGE SCALE GENOMIC DNA]</scope>
</reference>
<organism evidence="2 3">
    <name type="scientific">Candidatus Methanoperedens nitratireducens</name>
    <dbReference type="NCBI Taxonomy" id="1392998"/>
    <lineage>
        <taxon>Archaea</taxon>
        <taxon>Methanobacteriati</taxon>
        <taxon>Methanobacteriota</taxon>
        <taxon>Stenosarchaea group</taxon>
        <taxon>Methanomicrobia</taxon>
        <taxon>Methanosarcinales</taxon>
        <taxon>ANME-2 cluster</taxon>
        <taxon>Candidatus Methanoperedentaceae</taxon>
        <taxon>Candidatus Methanoperedens</taxon>
    </lineage>
</organism>
<dbReference type="InterPro" id="IPR041682">
    <property type="entry name" value="AAA_14"/>
</dbReference>
<dbReference type="SUPFAM" id="SSF52540">
    <property type="entry name" value="P-loop containing nucleoside triphosphate hydrolases"/>
    <property type="match status" value="1"/>
</dbReference>
<name>A0A0P8AHG8_9EURY</name>
<protein>
    <recommendedName>
        <fullName evidence="1">AAA domain-containing protein</fullName>
    </recommendedName>
</protein>
<evidence type="ECO:0000313" key="3">
    <source>
        <dbReference type="Proteomes" id="UP000050360"/>
    </source>
</evidence>
<dbReference type="AlphaFoldDB" id="A0A0P8AHG8"/>
<accession>A0A0P8AHG8</accession>
<evidence type="ECO:0000259" key="1">
    <source>
        <dbReference type="Pfam" id="PF13173"/>
    </source>
</evidence>
<proteinExistence type="predicted"/>
<evidence type="ECO:0000313" key="2">
    <source>
        <dbReference type="EMBL" id="KPQ43875.1"/>
    </source>
</evidence>
<dbReference type="InterPro" id="IPR027417">
    <property type="entry name" value="P-loop_NTPase"/>
</dbReference>
<sequence length="127" mass="15152">MENHKDKLAMVIEEYWRKELPDTKERAISLKIESDLINDIVGPRRAGKTYLMYFTIRKLLDAGIEKEATIYINFENRKLLPLTPDYFNDLIDVIHAKRLFEKHKTIFIFPLNSSYMLRIYFSHSLIL</sequence>
<dbReference type="Proteomes" id="UP000050360">
    <property type="component" value="Unassembled WGS sequence"/>
</dbReference>
<comment type="caution">
    <text evidence="2">The sequence shown here is derived from an EMBL/GenBank/DDBJ whole genome shotgun (WGS) entry which is preliminary data.</text>
</comment>
<feature type="domain" description="AAA" evidence="1">
    <location>
        <begin position="40"/>
        <end position="108"/>
    </location>
</feature>
<dbReference type="Pfam" id="PF13173">
    <property type="entry name" value="AAA_14"/>
    <property type="match status" value="1"/>
</dbReference>